<dbReference type="GO" id="GO:0043531">
    <property type="term" value="F:ADP binding"/>
    <property type="evidence" value="ECO:0007669"/>
    <property type="project" value="InterPro"/>
</dbReference>
<comment type="caution">
    <text evidence="6">The sequence shown here is derived from an EMBL/GenBank/DDBJ whole genome shotgun (WGS) entry which is preliminary data.</text>
</comment>
<dbReference type="Gene3D" id="1.10.8.430">
    <property type="entry name" value="Helical domain of apoptotic protease-activating factors"/>
    <property type="match status" value="1"/>
</dbReference>
<evidence type="ECO:0000256" key="1">
    <source>
        <dbReference type="ARBA" id="ARBA00022614"/>
    </source>
</evidence>
<accession>A0AAV9KSM9</accession>
<reference evidence="6 7" key="1">
    <citation type="submission" date="2023-10" db="EMBL/GenBank/DDBJ databases">
        <title>Genome-Wide Identification Analysis in wild type Solanum Pinnatisectum Reveals Some Genes Defensing Phytophthora Infestans.</title>
        <authorList>
            <person name="Sun C."/>
        </authorList>
    </citation>
    <scope>NUCLEOTIDE SEQUENCE [LARGE SCALE GENOMIC DNA]</scope>
    <source>
        <strain evidence="6">LQN</strain>
        <tissue evidence="6">Leaf</tissue>
    </source>
</reference>
<dbReference type="InterPro" id="IPR050905">
    <property type="entry name" value="Plant_NBS-LRR"/>
</dbReference>
<dbReference type="GO" id="GO:0005524">
    <property type="term" value="F:ATP binding"/>
    <property type="evidence" value="ECO:0007669"/>
    <property type="project" value="UniProtKB-KW"/>
</dbReference>
<gene>
    <name evidence="6" type="ORF">R3W88_014677</name>
</gene>
<evidence type="ECO:0000313" key="6">
    <source>
        <dbReference type="EMBL" id="KAK4716339.1"/>
    </source>
</evidence>
<proteinExistence type="predicted"/>
<evidence type="ECO:0000256" key="4">
    <source>
        <dbReference type="SAM" id="Coils"/>
    </source>
</evidence>
<keyword evidence="3" id="KW-0547">Nucleotide-binding</keyword>
<feature type="coiled-coil region" evidence="4">
    <location>
        <begin position="33"/>
        <end position="60"/>
    </location>
</feature>
<organism evidence="6 7">
    <name type="scientific">Solanum pinnatisectum</name>
    <name type="common">tansyleaf nightshade</name>
    <dbReference type="NCBI Taxonomy" id="50273"/>
    <lineage>
        <taxon>Eukaryota</taxon>
        <taxon>Viridiplantae</taxon>
        <taxon>Streptophyta</taxon>
        <taxon>Embryophyta</taxon>
        <taxon>Tracheophyta</taxon>
        <taxon>Spermatophyta</taxon>
        <taxon>Magnoliopsida</taxon>
        <taxon>eudicotyledons</taxon>
        <taxon>Gunneridae</taxon>
        <taxon>Pentapetalae</taxon>
        <taxon>asterids</taxon>
        <taxon>lamiids</taxon>
        <taxon>Solanales</taxon>
        <taxon>Solanaceae</taxon>
        <taxon>Solanoideae</taxon>
        <taxon>Solaneae</taxon>
        <taxon>Solanum</taxon>
    </lineage>
</organism>
<name>A0AAV9KSM9_9SOLN</name>
<dbReference type="Proteomes" id="UP001311915">
    <property type="component" value="Unassembled WGS sequence"/>
</dbReference>
<keyword evidence="1" id="KW-0433">Leucine-rich repeat</keyword>
<feature type="domain" description="NB-ARC" evidence="5">
    <location>
        <begin position="211"/>
        <end position="284"/>
    </location>
</feature>
<keyword evidence="7" id="KW-1185">Reference proteome</keyword>
<dbReference type="AlphaFoldDB" id="A0AAV9KSM9"/>
<protein>
    <recommendedName>
        <fullName evidence="5">NB-ARC domain-containing protein</fullName>
    </recommendedName>
</protein>
<keyword evidence="4" id="KW-0175">Coiled coil</keyword>
<evidence type="ECO:0000256" key="3">
    <source>
        <dbReference type="ARBA" id="ARBA00022840"/>
    </source>
</evidence>
<dbReference type="PANTHER" id="PTHR33463">
    <property type="entry name" value="NB-ARC DOMAIN-CONTAINING PROTEIN-RELATED"/>
    <property type="match status" value="1"/>
</dbReference>
<keyword evidence="3" id="KW-0067">ATP-binding</keyword>
<dbReference type="Gene3D" id="3.40.50.300">
    <property type="entry name" value="P-loop containing nucleotide triphosphate hydrolases"/>
    <property type="match status" value="1"/>
</dbReference>
<sequence>MEFLSILMGKVIACMIQPVAGGIGYFYYYERNITSMQNESEKLKNIRSEVQQRSEDARRNLQGISPNGKAWLTCVDTTTADVERVMGGRAEVERGCFFGWCPNMKSCYSMSRRAKKILLKVIELQNEGNKPNVFSFHHPVQSAAIYSNNGEEFDSRKFQEAEVMAALKDDGVTIIGICGMGCGEIAGGVGLKLEGNNLWSHGDRLRTRLVYQNSRILIILDDVWKAFELEKLGIPRGSNQKHQCKVTFTTRFQSVCKAMGAQKIMEVGTLSKEDAWILFKQKVGNLVDNPSLRDIAEDVAKECKGLPLAIITVAEAKKFKTKPSWDSALEQLRSGEIINIPEVPIEVYKPLRLSYDFLGSSEAKYLFLICSLFEEDSDICPEELLRYGIGLCNFS</sequence>
<dbReference type="GO" id="GO:0006952">
    <property type="term" value="P:defense response"/>
    <property type="evidence" value="ECO:0007669"/>
    <property type="project" value="UniProtKB-KW"/>
</dbReference>
<dbReference type="EMBL" id="JAWPEI010000009">
    <property type="protein sequence ID" value="KAK4716339.1"/>
    <property type="molecule type" value="Genomic_DNA"/>
</dbReference>
<dbReference type="InterPro" id="IPR042197">
    <property type="entry name" value="Apaf_helical"/>
</dbReference>
<evidence type="ECO:0000256" key="2">
    <source>
        <dbReference type="ARBA" id="ARBA00022821"/>
    </source>
</evidence>
<evidence type="ECO:0000313" key="7">
    <source>
        <dbReference type="Proteomes" id="UP001311915"/>
    </source>
</evidence>
<dbReference type="PANTHER" id="PTHR33463:SF198">
    <property type="entry name" value="RPP4C3"/>
    <property type="match status" value="1"/>
</dbReference>
<dbReference type="SUPFAM" id="SSF52540">
    <property type="entry name" value="P-loop containing nucleoside triphosphate hydrolases"/>
    <property type="match status" value="1"/>
</dbReference>
<dbReference type="InterPro" id="IPR027417">
    <property type="entry name" value="P-loop_NTPase"/>
</dbReference>
<evidence type="ECO:0000259" key="5">
    <source>
        <dbReference type="Pfam" id="PF00931"/>
    </source>
</evidence>
<dbReference type="InterPro" id="IPR002182">
    <property type="entry name" value="NB-ARC"/>
</dbReference>
<keyword evidence="2" id="KW-0611">Plant defense</keyword>
<dbReference type="Pfam" id="PF00931">
    <property type="entry name" value="NB-ARC"/>
    <property type="match status" value="1"/>
</dbReference>